<gene>
    <name evidence="9" type="ORF">GCM10010468_08920</name>
</gene>
<dbReference type="Proteomes" id="UP001501237">
    <property type="component" value="Unassembled WGS sequence"/>
</dbReference>
<dbReference type="InterPro" id="IPR020472">
    <property type="entry name" value="WD40_PAC1"/>
</dbReference>
<evidence type="ECO:0000256" key="5">
    <source>
        <dbReference type="ARBA" id="ARBA00022777"/>
    </source>
</evidence>
<feature type="repeat" description="WD" evidence="7">
    <location>
        <begin position="352"/>
        <end position="373"/>
    </location>
</feature>
<name>A0ABP6Q0F9_9ACTN</name>
<dbReference type="InterPro" id="IPR001680">
    <property type="entry name" value="WD40_rpt"/>
</dbReference>
<evidence type="ECO:0000256" key="4">
    <source>
        <dbReference type="ARBA" id="ARBA00022741"/>
    </source>
</evidence>
<dbReference type="InterPro" id="IPR036322">
    <property type="entry name" value="WD40_repeat_dom_sf"/>
</dbReference>
<keyword evidence="5" id="KW-0418">Kinase</keyword>
<dbReference type="PROSITE" id="PS50082">
    <property type="entry name" value="WD_REPEATS_2"/>
    <property type="match status" value="4"/>
</dbReference>
<dbReference type="Pfam" id="PF00400">
    <property type="entry name" value="WD40"/>
    <property type="match status" value="4"/>
</dbReference>
<dbReference type="PANTHER" id="PTHR43289:SF34">
    <property type="entry name" value="SERINE_THREONINE-PROTEIN KINASE YBDM-RELATED"/>
    <property type="match status" value="1"/>
</dbReference>
<dbReference type="PRINTS" id="PR00320">
    <property type="entry name" value="GPROTEINBRPT"/>
</dbReference>
<keyword evidence="2" id="KW-0808">Transferase</keyword>
<dbReference type="SUPFAM" id="SSF50978">
    <property type="entry name" value="WD40 repeat-like"/>
    <property type="match status" value="1"/>
</dbReference>
<keyword evidence="6" id="KW-0067">ATP-binding</keyword>
<keyword evidence="10" id="KW-1185">Reference proteome</keyword>
<keyword evidence="4" id="KW-0547">Nucleotide-binding</keyword>
<dbReference type="SUPFAM" id="SSF56112">
    <property type="entry name" value="Protein kinase-like (PK-like)"/>
    <property type="match status" value="1"/>
</dbReference>
<dbReference type="InterPro" id="IPR019775">
    <property type="entry name" value="WD40_repeat_CS"/>
</dbReference>
<accession>A0ABP6Q0F9</accession>
<feature type="repeat" description="WD" evidence="7">
    <location>
        <begin position="286"/>
        <end position="329"/>
    </location>
</feature>
<dbReference type="PANTHER" id="PTHR43289">
    <property type="entry name" value="MITOGEN-ACTIVATED PROTEIN KINASE KINASE KINASE 20-RELATED"/>
    <property type="match status" value="1"/>
</dbReference>
<dbReference type="Gene3D" id="3.30.200.20">
    <property type="entry name" value="Phosphorylase Kinase, domain 1"/>
    <property type="match status" value="1"/>
</dbReference>
<keyword evidence="3" id="KW-0677">Repeat</keyword>
<dbReference type="SMART" id="SM00320">
    <property type="entry name" value="WD40"/>
    <property type="match status" value="5"/>
</dbReference>
<dbReference type="RefSeq" id="WP_344822406.1">
    <property type="nucleotide sequence ID" value="NZ_BAAAUV010000002.1"/>
</dbReference>
<keyword evidence="1 7" id="KW-0853">WD repeat</keyword>
<evidence type="ECO:0000256" key="7">
    <source>
        <dbReference type="PROSITE-ProRule" id="PRU00221"/>
    </source>
</evidence>
<dbReference type="InterPro" id="IPR000719">
    <property type="entry name" value="Prot_kinase_dom"/>
</dbReference>
<evidence type="ECO:0000313" key="9">
    <source>
        <dbReference type="EMBL" id="GAA3197654.1"/>
    </source>
</evidence>
<dbReference type="InterPro" id="IPR008271">
    <property type="entry name" value="Ser/Thr_kinase_AS"/>
</dbReference>
<reference evidence="10" key="1">
    <citation type="journal article" date="2019" name="Int. J. Syst. Evol. Microbiol.">
        <title>The Global Catalogue of Microorganisms (GCM) 10K type strain sequencing project: providing services to taxonomists for standard genome sequencing and annotation.</title>
        <authorList>
            <consortium name="The Broad Institute Genomics Platform"/>
            <consortium name="The Broad Institute Genome Sequencing Center for Infectious Disease"/>
            <person name="Wu L."/>
            <person name="Ma J."/>
        </authorList>
    </citation>
    <scope>NUCLEOTIDE SEQUENCE [LARGE SCALE GENOMIC DNA]</scope>
    <source>
        <strain evidence="10">JCM 9377</strain>
    </source>
</reference>
<feature type="domain" description="Protein kinase" evidence="8">
    <location>
        <begin position="18"/>
        <end position="266"/>
    </location>
</feature>
<evidence type="ECO:0000313" key="10">
    <source>
        <dbReference type="Proteomes" id="UP001501237"/>
    </source>
</evidence>
<protein>
    <recommendedName>
        <fullName evidence="8">Protein kinase domain-containing protein</fullName>
    </recommendedName>
</protein>
<evidence type="ECO:0000256" key="1">
    <source>
        <dbReference type="ARBA" id="ARBA00022574"/>
    </source>
</evidence>
<dbReference type="CDD" id="cd14014">
    <property type="entry name" value="STKc_PknB_like"/>
    <property type="match status" value="1"/>
</dbReference>
<dbReference type="PROSITE" id="PS50011">
    <property type="entry name" value="PROTEIN_KINASE_DOM"/>
    <property type="match status" value="1"/>
</dbReference>
<proteinExistence type="predicted"/>
<sequence>MPRTHPLRPEDPQELGGYRLKGLLGVGGQGTVYHGVAPDATEVAIKLLHPQFADDERTRKWLEREFNIATRVHHFTARVLHSGIHSGAPYIVSEYIDGPSLDGHIDARGPLGEEELFRLAIGTITALCAIHNAGIVHCDFKPGNILLGPDGPRVIDFGIARALSTLSTRASGNIGTPAFMAPEQISNSHQMGPYTDVFAWASTVVYAATGTPAFGNDEFNRNVMHHILKDEPDLRGVPEELCELLYACLAKDPDARPTAAVVEYRLRGDQTAPSPIPLGRRIGEDLTGHTALVNAIALTELGGRTVAVSAAQDRTARIWDLAEQSQLGAPLEHTASVLAVACGRIGDLRVAVTGGQDGRILVWDLRTGRPVGVPMTGHSGAVLDLALSEVDGVPVAVSVGIDRSVRIWNLRELRQQGPPLVPNTAVPSLACTVIEGDPVVLVGGVHDRQVRVWSLRDLSPRPVTLNGHTDTVKDVACGLIDERPAAFTCGYDKCVRVWDLLTGREIARLQHASAVISAAPGRIGARPVLLTSGADRRVALWDLTTMNTLSESLAEGARTAPPLVVAQGQIDGRPAAVITGQTQALRLWSLGPAYLR</sequence>
<dbReference type="EMBL" id="BAAAUV010000002">
    <property type="protein sequence ID" value="GAA3197654.1"/>
    <property type="molecule type" value="Genomic_DNA"/>
</dbReference>
<organism evidence="9 10">
    <name type="scientific">Actinocorallia longicatena</name>
    <dbReference type="NCBI Taxonomy" id="111803"/>
    <lineage>
        <taxon>Bacteria</taxon>
        <taxon>Bacillati</taxon>
        <taxon>Actinomycetota</taxon>
        <taxon>Actinomycetes</taxon>
        <taxon>Streptosporangiales</taxon>
        <taxon>Thermomonosporaceae</taxon>
        <taxon>Actinocorallia</taxon>
    </lineage>
</organism>
<dbReference type="PROSITE" id="PS00108">
    <property type="entry name" value="PROTEIN_KINASE_ST"/>
    <property type="match status" value="1"/>
</dbReference>
<evidence type="ECO:0000256" key="2">
    <source>
        <dbReference type="ARBA" id="ARBA00022679"/>
    </source>
</evidence>
<evidence type="ECO:0000259" key="8">
    <source>
        <dbReference type="PROSITE" id="PS50011"/>
    </source>
</evidence>
<dbReference type="InterPro" id="IPR015943">
    <property type="entry name" value="WD40/YVTN_repeat-like_dom_sf"/>
</dbReference>
<dbReference type="Gene3D" id="2.130.10.10">
    <property type="entry name" value="YVTN repeat-like/Quinoprotein amine dehydrogenase"/>
    <property type="match status" value="2"/>
</dbReference>
<dbReference type="PROSITE" id="PS00678">
    <property type="entry name" value="WD_REPEATS_1"/>
    <property type="match status" value="3"/>
</dbReference>
<feature type="repeat" description="WD" evidence="7">
    <location>
        <begin position="529"/>
        <end position="551"/>
    </location>
</feature>
<evidence type="ECO:0000256" key="6">
    <source>
        <dbReference type="ARBA" id="ARBA00022840"/>
    </source>
</evidence>
<comment type="caution">
    <text evidence="9">The sequence shown here is derived from an EMBL/GenBank/DDBJ whole genome shotgun (WGS) entry which is preliminary data.</text>
</comment>
<evidence type="ECO:0000256" key="3">
    <source>
        <dbReference type="ARBA" id="ARBA00022737"/>
    </source>
</evidence>
<dbReference type="PROSITE" id="PS50294">
    <property type="entry name" value="WD_REPEATS_REGION"/>
    <property type="match status" value="1"/>
</dbReference>
<dbReference type="Gene3D" id="1.10.510.10">
    <property type="entry name" value="Transferase(Phosphotransferase) domain 1"/>
    <property type="match status" value="1"/>
</dbReference>
<feature type="repeat" description="WD" evidence="7">
    <location>
        <begin position="375"/>
        <end position="411"/>
    </location>
</feature>
<dbReference type="CDD" id="cd00200">
    <property type="entry name" value="WD40"/>
    <property type="match status" value="1"/>
</dbReference>
<dbReference type="Pfam" id="PF00069">
    <property type="entry name" value="Pkinase"/>
    <property type="match status" value="1"/>
</dbReference>
<dbReference type="InterPro" id="IPR011009">
    <property type="entry name" value="Kinase-like_dom_sf"/>
</dbReference>